<dbReference type="Gene3D" id="1.10.443.10">
    <property type="entry name" value="Intergrase catalytic core"/>
    <property type="match status" value="1"/>
</dbReference>
<protein>
    <submittedName>
        <fullName evidence="3">Site-specific tyrosine recombinase XerC</fullName>
    </submittedName>
</protein>
<name>A0A3G6J6A7_9CORY</name>
<dbReference type="GO" id="GO:0006310">
    <property type="term" value="P:DNA recombination"/>
    <property type="evidence" value="ECO:0007669"/>
    <property type="project" value="UniProtKB-KW"/>
</dbReference>
<evidence type="ECO:0000313" key="3">
    <source>
        <dbReference type="EMBL" id="AZA11980.1"/>
    </source>
</evidence>
<dbReference type="Proteomes" id="UP000271587">
    <property type="component" value="Chromosome"/>
</dbReference>
<evidence type="ECO:0000259" key="2">
    <source>
        <dbReference type="PROSITE" id="PS51898"/>
    </source>
</evidence>
<dbReference type="RefSeq" id="WP_164470290.1">
    <property type="nucleotide sequence ID" value="NZ_CP033897.1"/>
</dbReference>
<evidence type="ECO:0000313" key="4">
    <source>
        <dbReference type="Proteomes" id="UP000271587"/>
    </source>
</evidence>
<dbReference type="InterPro" id="IPR002104">
    <property type="entry name" value="Integrase_catalytic"/>
</dbReference>
<gene>
    <name evidence="3" type="ORF">CGERO_08440</name>
</gene>
<dbReference type="InterPro" id="IPR011010">
    <property type="entry name" value="DNA_brk_join_enz"/>
</dbReference>
<feature type="domain" description="Tyr recombinase" evidence="2">
    <location>
        <begin position="1"/>
        <end position="63"/>
    </location>
</feature>
<dbReference type="AlphaFoldDB" id="A0A3G6J6A7"/>
<proteinExistence type="predicted"/>
<dbReference type="PROSITE" id="PS51898">
    <property type="entry name" value="TYR_RECOMBINASE"/>
    <property type="match status" value="1"/>
</dbReference>
<keyword evidence="4" id="KW-1185">Reference proteome</keyword>
<dbReference type="InterPro" id="IPR013762">
    <property type="entry name" value="Integrase-like_cat_sf"/>
</dbReference>
<evidence type="ECO:0000256" key="1">
    <source>
        <dbReference type="ARBA" id="ARBA00023172"/>
    </source>
</evidence>
<reference evidence="3 4" key="1">
    <citation type="submission" date="2018-11" db="EMBL/GenBank/DDBJ databases">
        <authorList>
            <person name="Kleinhagauer T."/>
            <person name="Glaeser S.P."/>
            <person name="Spergser J."/>
            <person name="Ruckert C."/>
            <person name="Kaempfer P."/>
            <person name="Busse H.-J."/>
        </authorList>
    </citation>
    <scope>NUCLEOTIDE SEQUENCE [LARGE SCALE GENOMIC DNA]</scope>
    <source>
        <strain evidence="3 4">W8</strain>
    </source>
</reference>
<organism evidence="3 4">
    <name type="scientific">Corynebacterium gerontici</name>
    <dbReference type="NCBI Taxonomy" id="2079234"/>
    <lineage>
        <taxon>Bacteria</taxon>
        <taxon>Bacillati</taxon>
        <taxon>Actinomycetota</taxon>
        <taxon>Actinomycetes</taxon>
        <taxon>Mycobacteriales</taxon>
        <taxon>Corynebacteriaceae</taxon>
        <taxon>Corynebacterium</taxon>
    </lineage>
</organism>
<dbReference type="KEGG" id="cgk:CGERO_08440"/>
<sequence length="73" mass="7976">MRRAGLIISRVTLHDLGHTAASLMVSSGANVKLVQRQLGHASAAMTLDTYASLFDADLGQLRWRMEAAFSEFL</sequence>
<accession>A0A3G6J6A7</accession>
<dbReference type="GO" id="GO:0015074">
    <property type="term" value="P:DNA integration"/>
    <property type="evidence" value="ECO:0007669"/>
    <property type="project" value="InterPro"/>
</dbReference>
<dbReference type="GO" id="GO:0003677">
    <property type="term" value="F:DNA binding"/>
    <property type="evidence" value="ECO:0007669"/>
    <property type="project" value="InterPro"/>
</dbReference>
<dbReference type="SUPFAM" id="SSF56349">
    <property type="entry name" value="DNA breaking-rejoining enzymes"/>
    <property type="match status" value="1"/>
</dbReference>
<dbReference type="Pfam" id="PF00589">
    <property type="entry name" value="Phage_integrase"/>
    <property type="match status" value="1"/>
</dbReference>
<dbReference type="EMBL" id="CP033897">
    <property type="protein sequence ID" value="AZA11980.1"/>
    <property type="molecule type" value="Genomic_DNA"/>
</dbReference>
<keyword evidence="1" id="KW-0233">DNA recombination</keyword>